<dbReference type="GeneID" id="94231705"/>
<proteinExistence type="predicted"/>
<dbReference type="RefSeq" id="WP_065679514.1">
    <property type="nucleotide sequence ID" value="NZ_AP025460.1"/>
</dbReference>
<gene>
    <name evidence="1" type="ORF">VAT7223_02725</name>
</gene>
<accession>A0A1C3IVN7</accession>
<dbReference type="EMBL" id="FLQP01000039">
    <property type="protein sequence ID" value="SBS65486.1"/>
    <property type="molecule type" value="Genomic_DNA"/>
</dbReference>
<evidence type="ECO:0000313" key="1">
    <source>
        <dbReference type="EMBL" id="SBS65486.1"/>
    </source>
</evidence>
<reference evidence="2" key="1">
    <citation type="submission" date="2016-06" db="EMBL/GenBank/DDBJ databases">
        <authorList>
            <person name="Rodrigo-Torres Lidia"/>
            <person name="Arahal R.David."/>
        </authorList>
    </citation>
    <scope>NUCLEOTIDE SEQUENCE [LARGE SCALE GENOMIC DNA]</scope>
    <source>
        <strain evidence="2">CECT 7223</strain>
    </source>
</reference>
<dbReference type="Pfam" id="PF05069">
    <property type="entry name" value="Phage_tail_S"/>
    <property type="match status" value="1"/>
</dbReference>
<name>A0A1C3IVN7_9VIBR</name>
<dbReference type="AlphaFoldDB" id="A0A1C3IVN7"/>
<dbReference type="InterPro" id="IPR006522">
    <property type="entry name" value="Phage_virion_morphogenesis"/>
</dbReference>
<evidence type="ECO:0000313" key="2">
    <source>
        <dbReference type="Proteomes" id="UP000092876"/>
    </source>
</evidence>
<organism evidence="1 2">
    <name type="scientific">Vibrio atlanticus</name>
    <dbReference type="NCBI Taxonomy" id="693153"/>
    <lineage>
        <taxon>Bacteria</taxon>
        <taxon>Pseudomonadati</taxon>
        <taxon>Pseudomonadota</taxon>
        <taxon>Gammaproteobacteria</taxon>
        <taxon>Vibrionales</taxon>
        <taxon>Vibrionaceae</taxon>
        <taxon>Vibrio</taxon>
    </lineage>
</organism>
<sequence>MSELTLATPEKLTQVVESLVLTASDKFELNKRMANRARQFFRQQIRAQRDIDNNPYQGRTRRKTTQLWDGTQAQNTVNNKNMLLGFGKALRTHVTEDSFEIGLKGVAGRVGQEHNQGSQVSFTTRVNGHYNSKTGQWTGGVRTKRNYQMPKRTFIGWTPALERELLAMAAEHFALEDAA</sequence>
<dbReference type="Proteomes" id="UP000092876">
    <property type="component" value="Unassembled WGS sequence"/>
</dbReference>
<protein>
    <submittedName>
        <fullName evidence="1">Phage virion morphogenesis family protein</fullName>
    </submittedName>
</protein>